<dbReference type="STRING" id="407821.A0A087UD25"/>
<dbReference type="InterPro" id="IPR056823">
    <property type="entry name" value="TEN-like_YD-shell"/>
</dbReference>
<evidence type="ECO:0000256" key="1">
    <source>
        <dbReference type="ARBA" id="ARBA00022536"/>
    </source>
</evidence>
<keyword evidence="3" id="KW-1015">Disulfide bond</keyword>
<reference evidence="6 7" key="1">
    <citation type="submission" date="2013-11" db="EMBL/GenBank/DDBJ databases">
        <title>Genome sequencing of Stegodyphus mimosarum.</title>
        <authorList>
            <person name="Bechsgaard J."/>
        </authorList>
    </citation>
    <scope>NUCLEOTIDE SEQUENCE [LARGE SCALE GENOMIC DNA]</scope>
</reference>
<dbReference type="Pfam" id="PF25023">
    <property type="entry name" value="TEN_YD-shell"/>
    <property type="match status" value="1"/>
</dbReference>
<dbReference type="PANTHER" id="PTHR11219">
    <property type="entry name" value="TENEURIN AND N-ACETYLGLUCOSAMINE-1-PHOSPHODIESTER ALPHA-N-ACETYLGLUCOSAMINIDASE"/>
    <property type="match status" value="1"/>
</dbReference>
<feature type="domain" description="Teneurin NHL" evidence="4">
    <location>
        <begin position="3"/>
        <end position="67"/>
    </location>
</feature>
<keyword evidence="1" id="KW-0245">EGF-like domain</keyword>
<dbReference type="InterPro" id="IPR056822">
    <property type="entry name" value="TEN_NHL"/>
</dbReference>
<name>A0A087UD25_STEMI</name>
<dbReference type="Pfam" id="PF25021">
    <property type="entry name" value="TEN_NHL"/>
    <property type="match status" value="1"/>
</dbReference>
<evidence type="ECO:0000313" key="6">
    <source>
        <dbReference type="EMBL" id="KFM75264.1"/>
    </source>
</evidence>
<evidence type="ECO:0000256" key="2">
    <source>
        <dbReference type="ARBA" id="ARBA00022737"/>
    </source>
</evidence>
<dbReference type="OrthoDB" id="442731at2759"/>
<sequence length="268" mass="29767">MIGSDGRISRFAGSESKCSCLEESCSCFDEEHVLAATTKLSTISSITVSQDGLLHICDQGNLRIRSVTASLPQLNNRSEYEIHSPESQEIYVFNRHGHHTFTKNTISGKDTYVFTYNSNTSYGKLSTVTDAAGNKIYILRDYSNQVNTIENTQGGKCRLEMSRMMMLQSFTTPSNFKTVFDYHGSTGLLRSKEDSTGLSYIYNFDEYGRLTESVTPSGQVIRLAYNLSLKGASVTITRDDKDPVSLLIKGSDVTARIGSTEERITQHP</sequence>
<keyword evidence="7" id="KW-1185">Reference proteome</keyword>
<feature type="non-terminal residue" evidence="6">
    <location>
        <position position="268"/>
    </location>
</feature>
<evidence type="ECO:0000259" key="5">
    <source>
        <dbReference type="Pfam" id="PF25023"/>
    </source>
</evidence>
<feature type="domain" description="Teneurin-like YD-shell" evidence="5">
    <location>
        <begin position="78"/>
        <end position="247"/>
    </location>
</feature>
<organism evidence="6 7">
    <name type="scientific">Stegodyphus mimosarum</name>
    <name type="common">African social velvet spider</name>
    <dbReference type="NCBI Taxonomy" id="407821"/>
    <lineage>
        <taxon>Eukaryota</taxon>
        <taxon>Metazoa</taxon>
        <taxon>Ecdysozoa</taxon>
        <taxon>Arthropoda</taxon>
        <taxon>Chelicerata</taxon>
        <taxon>Arachnida</taxon>
        <taxon>Araneae</taxon>
        <taxon>Araneomorphae</taxon>
        <taxon>Entelegynae</taxon>
        <taxon>Eresoidea</taxon>
        <taxon>Eresidae</taxon>
        <taxon>Stegodyphus</taxon>
    </lineage>
</organism>
<dbReference type="GO" id="GO:0008045">
    <property type="term" value="P:motor neuron axon guidance"/>
    <property type="evidence" value="ECO:0007669"/>
    <property type="project" value="TreeGrafter"/>
</dbReference>
<gene>
    <name evidence="6" type="ORF">X975_26911</name>
</gene>
<accession>A0A087UD25</accession>
<dbReference type="FunFam" id="2.180.10.10:FF:000008">
    <property type="entry name" value="Odz, odd Oz/ten-m homolog"/>
    <property type="match status" value="1"/>
</dbReference>
<dbReference type="EMBL" id="KK119277">
    <property type="protein sequence ID" value="KFM75264.1"/>
    <property type="molecule type" value="Genomic_DNA"/>
</dbReference>
<dbReference type="PANTHER" id="PTHR11219:SF72">
    <property type="entry name" value="TENEURIN-M"/>
    <property type="match status" value="1"/>
</dbReference>
<proteinExistence type="predicted"/>
<evidence type="ECO:0000313" key="7">
    <source>
        <dbReference type="Proteomes" id="UP000054359"/>
    </source>
</evidence>
<protein>
    <submittedName>
        <fullName evidence="6">Teneurin-3</fullName>
    </submittedName>
</protein>
<dbReference type="AlphaFoldDB" id="A0A087UD25"/>
<dbReference type="Proteomes" id="UP000054359">
    <property type="component" value="Unassembled WGS sequence"/>
</dbReference>
<evidence type="ECO:0000256" key="3">
    <source>
        <dbReference type="ARBA" id="ARBA00023157"/>
    </source>
</evidence>
<dbReference type="Gene3D" id="2.180.10.10">
    <property type="entry name" value="RHS repeat-associated core"/>
    <property type="match status" value="1"/>
</dbReference>
<dbReference type="InterPro" id="IPR051216">
    <property type="entry name" value="Teneurin"/>
</dbReference>
<keyword evidence="2" id="KW-0677">Repeat</keyword>
<evidence type="ECO:0000259" key="4">
    <source>
        <dbReference type="Pfam" id="PF25021"/>
    </source>
</evidence>